<keyword evidence="2" id="KW-1185">Reference proteome</keyword>
<evidence type="ECO:0000313" key="2">
    <source>
        <dbReference type="Proteomes" id="UP001478817"/>
    </source>
</evidence>
<dbReference type="EMBL" id="JBBNGS010000002">
    <property type="protein sequence ID" value="MEQ2637009.1"/>
    <property type="molecule type" value="Genomic_DNA"/>
</dbReference>
<dbReference type="Proteomes" id="UP001478817">
    <property type="component" value="Unassembled WGS sequence"/>
</dbReference>
<organism evidence="1 2">
    <name type="scientific">Paratractidigestivibacter faecalis</name>
    <dbReference type="NCBI Taxonomy" id="2292441"/>
    <lineage>
        <taxon>Bacteria</taxon>
        <taxon>Bacillati</taxon>
        <taxon>Actinomycetota</taxon>
        <taxon>Coriobacteriia</taxon>
        <taxon>Coriobacteriales</taxon>
        <taxon>Atopobiaceae</taxon>
        <taxon>Paratractidigestivibacter</taxon>
    </lineage>
</organism>
<name>A0ABV1IED0_9ACTN</name>
<dbReference type="RefSeq" id="WP_349181362.1">
    <property type="nucleotide sequence ID" value="NZ_JBBNGS010000002.1"/>
</dbReference>
<accession>A0ABV1IED0</accession>
<evidence type="ECO:0000313" key="1">
    <source>
        <dbReference type="EMBL" id="MEQ2637009.1"/>
    </source>
</evidence>
<protein>
    <submittedName>
        <fullName evidence="1">Uncharacterized protein</fullName>
    </submittedName>
</protein>
<reference evidence="1 2" key="1">
    <citation type="submission" date="2024-04" db="EMBL/GenBank/DDBJ databases">
        <title>Human intestinal bacterial collection.</title>
        <authorList>
            <person name="Pauvert C."/>
            <person name="Hitch T.C.A."/>
            <person name="Clavel T."/>
        </authorList>
    </citation>
    <scope>NUCLEOTIDE SEQUENCE [LARGE SCALE GENOMIC DNA]</scope>
    <source>
        <strain evidence="1 2">CLA-AA-H197</strain>
    </source>
</reference>
<gene>
    <name evidence="1" type="ORF">AAAT05_01395</name>
</gene>
<sequence length="314" mass="33666">MASTTTAEVTGLGIAQDKDGKGMDALTHRRIIEGDWECEGIVRGLEATANPGKGMSWHVAEGVAVTRRGDADGMAVTYWPGGNVTGEEGGGEARTDFLWIRQLDAAQGDASNRVEVGISTGPDGTGAIDDISKYMPAGATCLGIVYVGEGQTQATDDDFSDGQQYAARRGVSSGLARGSHEWLNTTNYRKVRKGKSWTFSTASVTVETKYRCVLVMMTVSVWADDCETKDWMGSGYVELLLDGVVQQCFKFSCTPYVTETKTFFWTLDLAKGDHTVAARLWGSGTDLVSSVVTQYEAGSIPGQYMRVIDLGGIG</sequence>
<comment type="caution">
    <text evidence="1">The sequence shown here is derived from an EMBL/GenBank/DDBJ whole genome shotgun (WGS) entry which is preliminary data.</text>
</comment>
<proteinExistence type="predicted"/>